<reference evidence="7 8" key="1">
    <citation type="submission" date="2018-03" db="EMBL/GenBank/DDBJ databases">
        <title>Characteristics and genome of n-alkane degrading marine bacteria Gordonia iterans isolated from crude oil contaminated in Tae-an, South Korea.</title>
        <authorList>
            <person name="Lee S.-S."/>
            <person name="Kim H."/>
        </authorList>
    </citation>
    <scope>NUCLEOTIDE SEQUENCE [LARGE SCALE GENOMIC DNA]</scope>
    <source>
        <strain evidence="7 8">Co17</strain>
    </source>
</reference>
<feature type="transmembrane region" description="Helical" evidence="5">
    <location>
        <begin position="27"/>
        <end position="49"/>
    </location>
</feature>
<comment type="subcellular location">
    <subcellularLocation>
        <location evidence="1">Membrane</location>
        <topology evidence="1">Multi-pass membrane protein</topology>
    </subcellularLocation>
</comment>
<dbReference type="Pfam" id="PF13515">
    <property type="entry name" value="FUSC_2"/>
    <property type="match status" value="1"/>
</dbReference>
<proteinExistence type="predicted"/>
<evidence type="ECO:0000256" key="3">
    <source>
        <dbReference type="ARBA" id="ARBA00022989"/>
    </source>
</evidence>
<evidence type="ECO:0000256" key="4">
    <source>
        <dbReference type="ARBA" id="ARBA00023136"/>
    </source>
</evidence>
<feature type="transmembrane region" description="Helical" evidence="5">
    <location>
        <begin position="55"/>
        <end position="74"/>
    </location>
</feature>
<keyword evidence="8" id="KW-1185">Reference proteome</keyword>
<evidence type="ECO:0000313" key="8">
    <source>
        <dbReference type="Proteomes" id="UP000239814"/>
    </source>
</evidence>
<dbReference type="EMBL" id="CP027433">
    <property type="protein sequence ID" value="AVL99492.1"/>
    <property type="molecule type" value="Genomic_DNA"/>
</dbReference>
<feature type="transmembrane region" description="Helical" evidence="5">
    <location>
        <begin position="81"/>
        <end position="100"/>
    </location>
</feature>
<accession>A0A2S0KCT2</accession>
<feature type="transmembrane region" description="Helical" evidence="5">
    <location>
        <begin position="106"/>
        <end position="125"/>
    </location>
</feature>
<feature type="transmembrane region" description="Helical" evidence="5">
    <location>
        <begin position="157"/>
        <end position="173"/>
    </location>
</feature>
<dbReference type="Proteomes" id="UP000239814">
    <property type="component" value="Chromosome"/>
</dbReference>
<dbReference type="AlphaFoldDB" id="A0A2S0KCT2"/>
<dbReference type="RefSeq" id="WP_105941227.1">
    <property type="nucleotide sequence ID" value="NZ_CP027433.1"/>
</dbReference>
<protein>
    <recommendedName>
        <fullName evidence="6">Integral membrane bound transporter domain-containing protein</fullName>
    </recommendedName>
</protein>
<dbReference type="GO" id="GO:0016020">
    <property type="term" value="C:membrane"/>
    <property type="evidence" value="ECO:0007669"/>
    <property type="project" value="UniProtKB-SubCell"/>
</dbReference>
<dbReference type="InterPro" id="IPR049453">
    <property type="entry name" value="Memb_transporter_dom"/>
</dbReference>
<keyword evidence="4 5" id="KW-0472">Membrane</keyword>
<evidence type="ECO:0000256" key="2">
    <source>
        <dbReference type="ARBA" id="ARBA00022692"/>
    </source>
</evidence>
<evidence type="ECO:0000313" key="7">
    <source>
        <dbReference type="EMBL" id="AVL99492.1"/>
    </source>
</evidence>
<sequence>MRTERILRARSRLIDRLPAPLAKRVRLLGLSLVPILQCAVAGGLAWFIAFDVLHHSAPFFAPIAAVSSLGLVLAKRWRRSIELIGGVLIGIVVGDLVIYGIGSGPWQIAVVVALAMTAALLIDGAPMITTQAGASAVLVATLLPPGHAAGYERALDAMIGGAVALAIGALLPFNPAHRARRDAALVLATLRDLSAELAQALRANDEEAVQEVLDAARSTQAQIDAMHADMRAGREVVVMSPLYWYERPRLTRITATAAPIDRGMRNFRVCARRAAGLVQRGVRVEPAVIDLVAALPEGFEVLREMMLAPPKGSPDQADAATVLRTIVRRARPAINDIRAAHHHHDGDIAEIALLVELRSLLVDMLMVAGLKRETAIAQLRLQ</sequence>
<keyword evidence="3 5" id="KW-1133">Transmembrane helix</keyword>
<name>A0A2S0KCT2_9ACTN</name>
<keyword evidence="2 5" id="KW-0812">Transmembrane</keyword>
<feature type="transmembrane region" description="Helical" evidence="5">
    <location>
        <begin position="132"/>
        <end position="151"/>
    </location>
</feature>
<gene>
    <name evidence="7" type="ORF">C6V83_03525</name>
</gene>
<evidence type="ECO:0000256" key="5">
    <source>
        <dbReference type="SAM" id="Phobius"/>
    </source>
</evidence>
<feature type="domain" description="Integral membrane bound transporter" evidence="6">
    <location>
        <begin position="44"/>
        <end position="167"/>
    </location>
</feature>
<evidence type="ECO:0000259" key="6">
    <source>
        <dbReference type="Pfam" id="PF13515"/>
    </source>
</evidence>
<dbReference type="OrthoDB" id="5198202at2"/>
<dbReference type="KEGG" id="git:C6V83_03525"/>
<evidence type="ECO:0000256" key="1">
    <source>
        <dbReference type="ARBA" id="ARBA00004141"/>
    </source>
</evidence>
<organism evidence="7 8">
    <name type="scientific">Gordonia iterans</name>
    <dbReference type="NCBI Taxonomy" id="1004901"/>
    <lineage>
        <taxon>Bacteria</taxon>
        <taxon>Bacillati</taxon>
        <taxon>Actinomycetota</taxon>
        <taxon>Actinomycetes</taxon>
        <taxon>Mycobacteriales</taxon>
        <taxon>Gordoniaceae</taxon>
        <taxon>Gordonia</taxon>
    </lineage>
</organism>